<comment type="pathway">
    <text evidence="2 9 12">Pyrimidine metabolism; UMP biosynthesis via de novo pathway; UMP from orotate: step 2/2.</text>
</comment>
<keyword evidence="6 9" id="KW-0456">Lyase</keyword>
<accession>A0A8J3EJT9</accession>
<evidence type="ECO:0000256" key="9">
    <source>
        <dbReference type="HAMAP-Rule" id="MF_01200"/>
    </source>
</evidence>
<keyword evidence="4 9" id="KW-0210">Decarboxylase</keyword>
<feature type="active site" description="Proton donor" evidence="9">
    <location>
        <position position="60"/>
    </location>
</feature>
<feature type="binding site" evidence="9 11">
    <location>
        <position position="117"/>
    </location>
    <ligand>
        <name>substrate</name>
    </ligand>
</feature>
<keyword evidence="15" id="KW-1185">Reference proteome</keyword>
<protein>
    <recommendedName>
        <fullName evidence="9">Orotidine 5'-phosphate decarboxylase</fullName>
        <ecNumber evidence="9">4.1.1.23</ecNumber>
    </recommendedName>
    <alternativeName>
        <fullName evidence="9">OMP decarboxylase</fullName>
        <shortName evidence="9">OMPDCase</shortName>
        <shortName evidence="9">OMPdecase</shortName>
    </alternativeName>
</protein>
<dbReference type="Proteomes" id="UP000602050">
    <property type="component" value="Unassembled WGS sequence"/>
</dbReference>
<feature type="binding site" evidence="9 11">
    <location>
        <position position="208"/>
    </location>
    <ligand>
        <name>substrate</name>
    </ligand>
</feature>
<dbReference type="PROSITE" id="PS00156">
    <property type="entry name" value="OMPDECASE"/>
    <property type="match status" value="1"/>
</dbReference>
<gene>
    <name evidence="9 14" type="primary">pyrF</name>
    <name evidence="14" type="ORF">GCM10010978_11530</name>
</gene>
<evidence type="ECO:0000256" key="8">
    <source>
        <dbReference type="ARBA" id="ARBA00061012"/>
    </source>
</evidence>
<dbReference type="Pfam" id="PF00215">
    <property type="entry name" value="OMPdecase"/>
    <property type="match status" value="1"/>
</dbReference>
<comment type="similarity">
    <text evidence="8 9">Belongs to the OMP decarboxylase family. Type 1 subfamily.</text>
</comment>
<dbReference type="SMART" id="SM00934">
    <property type="entry name" value="OMPdecase"/>
    <property type="match status" value="1"/>
</dbReference>
<dbReference type="FunFam" id="3.20.20.70:FF:000015">
    <property type="entry name" value="Orotidine 5'-phosphate decarboxylase"/>
    <property type="match status" value="1"/>
</dbReference>
<dbReference type="GO" id="GO:0005829">
    <property type="term" value="C:cytosol"/>
    <property type="evidence" value="ECO:0007669"/>
    <property type="project" value="TreeGrafter"/>
</dbReference>
<dbReference type="InterPro" id="IPR001754">
    <property type="entry name" value="OMPdeCOase_dom"/>
</dbReference>
<dbReference type="RefSeq" id="WP_188391432.1">
    <property type="nucleotide sequence ID" value="NZ_BMEV01000015.1"/>
</dbReference>
<dbReference type="CDD" id="cd04725">
    <property type="entry name" value="OMP_decarboxylase_like"/>
    <property type="match status" value="1"/>
</dbReference>
<feature type="binding site" evidence="9">
    <location>
        <begin position="58"/>
        <end position="67"/>
    </location>
    <ligand>
        <name>substrate</name>
    </ligand>
</feature>
<dbReference type="InterPro" id="IPR013785">
    <property type="entry name" value="Aldolase_TIM"/>
</dbReference>
<dbReference type="GO" id="GO:0044205">
    <property type="term" value="P:'de novo' UMP biosynthetic process"/>
    <property type="evidence" value="ECO:0007669"/>
    <property type="project" value="UniProtKB-UniRule"/>
</dbReference>
<organism evidence="14 15">
    <name type="scientific">Compostibacillus humi</name>
    <dbReference type="NCBI Taxonomy" id="1245525"/>
    <lineage>
        <taxon>Bacteria</taxon>
        <taxon>Bacillati</taxon>
        <taxon>Bacillota</taxon>
        <taxon>Bacilli</taxon>
        <taxon>Bacillales</taxon>
        <taxon>Bacillaceae</taxon>
        <taxon>Compostibacillus</taxon>
    </lineage>
</organism>
<reference evidence="14" key="1">
    <citation type="journal article" date="2014" name="Int. J. Syst. Evol. Microbiol.">
        <title>Complete genome sequence of Corynebacterium casei LMG S-19264T (=DSM 44701T), isolated from a smear-ripened cheese.</title>
        <authorList>
            <consortium name="US DOE Joint Genome Institute (JGI-PGF)"/>
            <person name="Walter F."/>
            <person name="Albersmeier A."/>
            <person name="Kalinowski J."/>
            <person name="Ruckert C."/>
        </authorList>
    </citation>
    <scope>NUCLEOTIDE SEQUENCE</scope>
    <source>
        <strain evidence="14">CGMCC 1.12360</strain>
    </source>
</reference>
<sequence length="230" mass="25658">MNKLFLALDFPTWAEAEQFLRKHELEKIPVKVGMELYYREGPMIIEKLKEMDCPIFLDLKLYDIPTTVYRAMKNIARLGVDFVNVHALGGGEMIARAKEGLSSGGMDTKLLAVTLLTSMDEERMTRELNMKGSLAENVVHLACLAQKNGADGVVCSVHEAEQIKKACGESFLTVTPGIRSEKSATHDQKRIATPAIAKEKGADILVVGRTITEAENPKQMYETMIKEWEL</sequence>
<feature type="active site" description="For OMPdecase activity" evidence="10">
    <location>
        <position position="58"/>
    </location>
</feature>
<comment type="caution">
    <text evidence="14">The sequence shown here is derived from an EMBL/GenBank/DDBJ whole genome shotgun (WGS) entry which is preliminary data.</text>
</comment>
<name>A0A8J3EJT9_9BACI</name>
<feature type="binding site" evidence="9 11">
    <location>
        <position position="188"/>
    </location>
    <ligand>
        <name>substrate</name>
    </ligand>
</feature>
<dbReference type="GO" id="GO:0006207">
    <property type="term" value="P:'de novo' pyrimidine nucleobase biosynthetic process"/>
    <property type="evidence" value="ECO:0007669"/>
    <property type="project" value="InterPro"/>
</dbReference>
<feature type="binding site" evidence="9 11">
    <location>
        <position position="179"/>
    </location>
    <ligand>
        <name>substrate</name>
    </ligand>
</feature>
<evidence type="ECO:0000256" key="7">
    <source>
        <dbReference type="ARBA" id="ARBA00049157"/>
    </source>
</evidence>
<evidence type="ECO:0000256" key="4">
    <source>
        <dbReference type="ARBA" id="ARBA00022793"/>
    </source>
</evidence>
<dbReference type="AlphaFoldDB" id="A0A8J3EJT9"/>
<feature type="domain" description="Orotidine 5'-phosphate decarboxylase" evidence="13">
    <location>
        <begin position="3"/>
        <end position="224"/>
    </location>
</feature>
<dbReference type="PANTHER" id="PTHR32119:SF2">
    <property type="entry name" value="OROTIDINE 5'-PHOSPHATE DECARBOXYLASE"/>
    <property type="match status" value="1"/>
</dbReference>
<evidence type="ECO:0000256" key="10">
    <source>
        <dbReference type="PIRSR" id="PIRSR614732-1"/>
    </source>
</evidence>
<dbReference type="InterPro" id="IPR018089">
    <property type="entry name" value="OMPdecase_AS"/>
</dbReference>
<dbReference type="NCBIfam" id="TIGR01740">
    <property type="entry name" value="pyrF"/>
    <property type="match status" value="1"/>
</dbReference>
<dbReference type="InterPro" id="IPR011060">
    <property type="entry name" value="RibuloseP-bd_barrel"/>
</dbReference>
<comment type="subunit">
    <text evidence="3 9">Homodimer.</text>
</comment>
<dbReference type="NCBIfam" id="NF001273">
    <property type="entry name" value="PRK00230.1"/>
    <property type="match status" value="1"/>
</dbReference>
<dbReference type="SUPFAM" id="SSF51366">
    <property type="entry name" value="Ribulose-phoshate binding barrel"/>
    <property type="match status" value="1"/>
</dbReference>
<comment type="catalytic activity">
    <reaction evidence="7 9 12">
        <text>orotidine 5'-phosphate + H(+) = UMP + CO2</text>
        <dbReference type="Rhea" id="RHEA:11596"/>
        <dbReference type="ChEBI" id="CHEBI:15378"/>
        <dbReference type="ChEBI" id="CHEBI:16526"/>
        <dbReference type="ChEBI" id="CHEBI:57538"/>
        <dbReference type="ChEBI" id="CHEBI:57865"/>
        <dbReference type="EC" id="4.1.1.23"/>
    </reaction>
</comment>
<evidence type="ECO:0000256" key="6">
    <source>
        <dbReference type="ARBA" id="ARBA00023239"/>
    </source>
</evidence>
<evidence type="ECO:0000256" key="1">
    <source>
        <dbReference type="ARBA" id="ARBA00002356"/>
    </source>
</evidence>
<dbReference type="HAMAP" id="MF_01200_B">
    <property type="entry name" value="OMPdecase_type1_B"/>
    <property type="match status" value="1"/>
</dbReference>
<dbReference type="Gene3D" id="3.20.20.70">
    <property type="entry name" value="Aldolase class I"/>
    <property type="match status" value="1"/>
</dbReference>
<evidence type="ECO:0000256" key="3">
    <source>
        <dbReference type="ARBA" id="ARBA00011738"/>
    </source>
</evidence>
<dbReference type="InterPro" id="IPR014732">
    <property type="entry name" value="OMPdecase"/>
</dbReference>
<evidence type="ECO:0000256" key="2">
    <source>
        <dbReference type="ARBA" id="ARBA00004861"/>
    </source>
</evidence>
<dbReference type="InterPro" id="IPR047596">
    <property type="entry name" value="OMPdecase_bac"/>
</dbReference>
<dbReference type="EC" id="4.1.1.23" evidence="9"/>
<dbReference type="PANTHER" id="PTHR32119">
    <property type="entry name" value="OROTIDINE 5'-PHOSPHATE DECARBOXYLASE"/>
    <property type="match status" value="1"/>
</dbReference>
<feature type="active site" description="For OMPdecase activity" evidence="10">
    <location>
        <position position="60"/>
    </location>
</feature>
<reference evidence="14" key="2">
    <citation type="submission" date="2020-09" db="EMBL/GenBank/DDBJ databases">
        <authorList>
            <person name="Sun Q."/>
            <person name="Zhou Y."/>
        </authorList>
    </citation>
    <scope>NUCLEOTIDE SEQUENCE</scope>
    <source>
        <strain evidence="14">CGMCC 1.12360</strain>
    </source>
</reference>
<proteinExistence type="inferred from homology"/>
<dbReference type="UniPathway" id="UPA00070">
    <property type="reaction ID" value="UER00120"/>
</dbReference>
<keyword evidence="5 9" id="KW-0665">Pyrimidine biosynthesis</keyword>
<evidence type="ECO:0000259" key="13">
    <source>
        <dbReference type="SMART" id="SM00934"/>
    </source>
</evidence>
<feature type="binding site" evidence="9 11">
    <location>
        <position position="9"/>
    </location>
    <ligand>
        <name>substrate</name>
    </ligand>
</feature>
<feature type="active site" description="For OMPdecase activity" evidence="10">
    <location>
        <position position="63"/>
    </location>
</feature>
<evidence type="ECO:0000256" key="12">
    <source>
        <dbReference type="RuleBase" id="RU000512"/>
    </source>
</evidence>
<evidence type="ECO:0000256" key="11">
    <source>
        <dbReference type="PIRSR" id="PIRSR614732-2"/>
    </source>
</evidence>
<feature type="binding site" evidence="9 11">
    <location>
        <position position="209"/>
    </location>
    <ligand>
        <name>substrate</name>
    </ligand>
</feature>
<evidence type="ECO:0000256" key="5">
    <source>
        <dbReference type="ARBA" id="ARBA00022975"/>
    </source>
</evidence>
<evidence type="ECO:0000313" key="15">
    <source>
        <dbReference type="Proteomes" id="UP000602050"/>
    </source>
</evidence>
<dbReference type="EMBL" id="BMEV01000015">
    <property type="protein sequence ID" value="GGH73537.1"/>
    <property type="molecule type" value="Genomic_DNA"/>
</dbReference>
<dbReference type="GO" id="GO:0004590">
    <property type="term" value="F:orotidine-5'-phosphate decarboxylase activity"/>
    <property type="evidence" value="ECO:0007669"/>
    <property type="project" value="UniProtKB-UniRule"/>
</dbReference>
<feature type="binding site" evidence="9 11">
    <location>
        <position position="31"/>
    </location>
    <ligand>
        <name>substrate</name>
    </ligand>
</feature>
<comment type="function">
    <text evidence="1 9">Catalyzes the decarboxylation of orotidine 5'-monophosphate (OMP) to uridine 5'-monophosphate (UMP).</text>
</comment>
<evidence type="ECO:0000313" key="14">
    <source>
        <dbReference type="EMBL" id="GGH73537.1"/>
    </source>
</evidence>